<evidence type="ECO:0000313" key="1">
    <source>
        <dbReference type="EMBL" id="CAF1112929.1"/>
    </source>
</evidence>
<dbReference type="AlphaFoldDB" id="A0A814PYY9"/>
<sequence>MSSIVLGLYSANSNFPCLWCEVQKENLYKIEHFTLRSFEKQKKVISIGAKTKDSHFGYKTSPIITGIPHSNFFIDLLHLFLRISDVLFELLVSDLAT</sequence>
<accession>A0A814PYY9</accession>
<dbReference type="Proteomes" id="UP000663879">
    <property type="component" value="Unassembled WGS sequence"/>
</dbReference>
<reference evidence="1" key="1">
    <citation type="submission" date="2021-02" db="EMBL/GenBank/DDBJ databases">
        <authorList>
            <person name="Nowell W R."/>
        </authorList>
    </citation>
    <scope>NUCLEOTIDE SEQUENCE</scope>
    <source>
        <strain evidence="1">Ploen Becks lab</strain>
    </source>
</reference>
<comment type="caution">
    <text evidence="1">The sequence shown here is derived from an EMBL/GenBank/DDBJ whole genome shotgun (WGS) entry which is preliminary data.</text>
</comment>
<dbReference type="OrthoDB" id="2358981at2759"/>
<gene>
    <name evidence="1" type="ORF">OXX778_LOCUS21701</name>
</gene>
<evidence type="ECO:0000313" key="2">
    <source>
        <dbReference type="Proteomes" id="UP000663879"/>
    </source>
</evidence>
<protein>
    <submittedName>
        <fullName evidence="1">Uncharacterized protein</fullName>
    </submittedName>
</protein>
<dbReference type="EMBL" id="CAJNOC010008268">
    <property type="protein sequence ID" value="CAF1112929.1"/>
    <property type="molecule type" value="Genomic_DNA"/>
</dbReference>
<organism evidence="1 2">
    <name type="scientific">Brachionus calyciflorus</name>
    <dbReference type="NCBI Taxonomy" id="104777"/>
    <lineage>
        <taxon>Eukaryota</taxon>
        <taxon>Metazoa</taxon>
        <taxon>Spiralia</taxon>
        <taxon>Gnathifera</taxon>
        <taxon>Rotifera</taxon>
        <taxon>Eurotatoria</taxon>
        <taxon>Monogononta</taxon>
        <taxon>Pseudotrocha</taxon>
        <taxon>Ploima</taxon>
        <taxon>Brachionidae</taxon>
        <taxon>Brachionus</taxon>
    </lineage>
</organism>
<keyword evidence="2" id="KW-1185">Reference proteome</keyword>
<proteinExistence type="predicted"/>
<name>A0A814PYY9_9BILA</name>